<evidence type="ECO:0000313" key="2">
    <source>
        <dbReference type="Proteomes" id="UP000034954"/>
    </source>
</evidence>
<name>A0A0M2USP6_9BACT</name>
<dbReference type="Pfam" id="PF09391">
    <property type="entry name" value="DUF2000"/>
    <property type="match status" value="1"/>
</dbReference>
<dbReference type="Proteomes" id="UP000034954">
    <property type="component" value="Unassembled WGS sequence"/>
</dbReference>
<evidence type="ECO:0000313" key="1">
    <source>
        <dbReference type="EMBL" id="KKO19088.1"/>
    </source>
</evidence>
<evidence type="ECO:0008006" key="3">
    <source>
        <dbReference type="Google" id="ProtNLM"/>
    </source>
</evidence>
<dbReference type="EMBL" id="LAQJ01000220">
    <property type="protein sequence ID" value="KKO19088.1"/>
    <property type="molecule type" value="Genomic_DNA"/>
</dbReference>
<keyword evidence="2" id="KW-1185">Reference proteome</keyword>
<sequence>MKRVAIILDKNLKTGLIGNASAILMGAVARCHPELYPSDNILDRDNQRHAGIRYNTILLKTSQVQLLRLAEKIPCEYPQVTQILFSQIGQNLNNAFEEYKTQINKRNTTETKPVGVILFGEDAEIRVLTKKYSLL</sequence>
<protein>
    <recommendedName>
        <fullName evidence="3">DUF2000 domain-containing protein</fullName>
    </recommendedName>
</protein>
<proteinExistence type="predicted"/>
<dbReference type="Gene3D" id="3.40.1490.10">
    <property type="entry name" value="Bit1"/>
    <property type="match status" value="1"/>
</dbReference>
<dbReference type="AlphaFoldDB" id="A0A0M2USP6"/>
<gene>
    <name evidence="1" type="ORF">BROFUL_02202</name>
</gene>
<dbReference type="SUPFAM" id="SSF102462">
    <property type="entry name" value="Peptidyl-tRNA hydrolase II"/>
    <property type="match status" value="1"/>
</dbReference>
<dbReference type="InterPro" id="IPR023476">
    <property type="entry name" value="Pep_tRNA_hydro_II_dom_sf"/>
</dbReference>
<accession>A0A0M2USP6</accession>
<reference evidence="1 2" key="1">
    <citation type="journal article" date="2013" name="BMC Microbiol.">
        <title>Identification of the type II cytochrome c maturation pathway in anammox bacteria by comparative genomics.</title>
        <authorList>
            <person name="Ferousi C."/>
            <person name="Speth D.R."/>
            <person name="Reimann J."/>
            <person name="Op den Camp H.J."/>
            <person name="Allen J.W."/>
            <person name="Keltjens J.T."/>
            <person name="Jetten M.S."/>
        </authorList>
    </citation>
    <scope>NUCLEOTIDE SEQUENCE [LARGE SCALE GENOMIC DNA]</scope>
    <source>
        <strain evidence="1">RU1</strain>
    </source>
</reference>
<dbReference type="InterPro" id="IPR018988">
    <property type="entry name" value="DUF2000"/>
</dbReference>
<organism evidence="1 2">
    <name type="scientific">Candidatus Brocadia fulgida</name>
    <dbReference type="NCBI Taxonomy" id="380242"/>
    <lineage>
        <taxon>Bacteria</taxon>
        <taxon>Pseudomonadati</taxon>
        <taxon>Planctomycetota</taxon>
        <taxon>Candidatus Brocadiia</taxon>
        <taxon>Candidatus Brocadiales</taxon>
        <taxon>Candidatus Brocadiaceae</taxon>
        <taxon>Candidatus Brocadia</taxon>
    </lineage>
</organism>
<comment type="caution">
    <text evidence="1">The sequence shown here is derived from an EMBL/GenBank/DDBJ whole genome shotgun (WGS) entry which is preliminary data.</text>
</comment>